<comment type="caution">
    <text evidence="1">The sequence shown here is derived from an EMBL/GenBank/DDBJ whole genome shotgun (WGS) entry which is preliminary data.</text>
</comment>
<accession>A0A815J800</accession>
<evidence type="ECO:0000313" key="1">
    <source>
        <dbReference type="EMBL" id="CAF1374469.1"/>
    </source>
</evidence>
<sequence length="204" mass="24284">MYLCFISIDSTHIRYSCERLCRQYTGRVIQHFSPKEKIDLEIIKDLHILVDKSLREFSNNNSRLSNKLISYRTQRYDMITIKKQSYTKQQQLDDLIEFLSSYLNNNIRKHGIPPKDYSLLVRKNLNLFGLNNSHKSSRQYTDRVIQHFSPKKKIDLEIIKDLHTFVGKSLGEFSNNNSRLSNKLVSYRSDMMIDHLTKILLFYR</sequence>
<proteinExistence type="predicted"/>
<dbReference type="Proteomes" id="UP000663889">
    <property type="component" value="Unassembled WGS sequence"/>
</dbReference>
<protein>
    <submittedName>
        <fullName evidence="1">Uncharacterized protein</fullName>
    </submittedName>
</protein>
<gene>
    <name evidence="1" type="ORF">SEV965_LOCUS30073</name>
</gene>
<evidence type="ECO:0000313" key="2">
    <source>
        <dbReference type="Proteomes" id="UP000663889"/>
    </source>
</evidence>
<organism evidence="1 2">
    <name type="scientific">Rotaria sordida</name>
    <dbReference type="NCBI Taxonomy" id="392033"/>
    <lineage>
        <taxon>Eukaryota</taxon>
        <taxon>Metazoa</taxon>
        <taxon>Spiralia</taxon>
        <taxon>Gnathifera</taxon>
        <taxon>Rotifera</taxon>
        <taxon>Eurotatoria</taxon>
        <taxon>Bdelloidea</taxon>
        <taxon>Philodinida</taxon>
        <taxon>Philodinidae</taxon>
        <taxon>Rotaria</taxon>
    </lineage>
</organism>
<dbReference type="AlphaFoldDB" id="A0A815J800"/>
<reference evidence="1" key="1">
    <citation type="submission" date="2021-02" db="EMBL/GenBank/DDBJ databases">
        <authorList>
            <person name="Nowell W R."/>
        </authorList>
    </citation>
    <scope>NUCLEOTIDE SEQUENCE</scope>
</reference>
<name>A0A815J800_9BILA</name>
<dbReference type="EMBL" id="CAJNOU010003167">
    <property type="protein sequence ID" value="CAF1374469.1"/>
    <property type="molecule type" value="Genomic_DNA"/>
</dbReference>